<evidence type="ECO:0000256" key="6">
    <source>
        <dbReference type="ARBA" id="ARBA00023242"/>
    </source>
</evidence>
<evidence type="ECO:0000256" key="3">
    <source>
        <dbReference type="ARBA" id="ARBA00022490"/>
    </source>
</evidence>
<evidence type="ECO:0000313" key="10">
    <source>
        <dbReference type="Proteomes" id="UP000675881"/>
    </source>
</evidence>
<sequence length="388" mass="44496">MGRPDKSIGYILADIGYDVWLGNSRGNIYSRNHVNLTVNDDDYWKFSFDEMGKYDLPAAISLIKNVSHSDQIYYIGHSMGTVMFWIAMEDNPILNNHIKLMIAMGPVAKVTHVVSPIRHLAPFSKDFKFLMDLLGINEISPSNAILNWFDKWVCDLTMIQKEVCENLLFLMSGYDFGQMNMTLLPIILGHEPGGLIMEKQRMSFFTIVQYPLSMMLKKSVKVPVALLWSDNDWLADPSDVYWLKEQLNKLVYPVILDLLEKMKLRNSIYFRVSRFLEECLYLMIDVRLMESEDPTPASSVDGEDDNDENDDQSSSGMTEVRFVPQDKSKLDTIFRVLSQCQSLHPDPEDVSSGDELNGNDEDNEDNEDFINEGGVYDDAEEDEPMDER</sequence>
<organism evidence="9 10">
    <name type="scientific">Lepeophtheirus salmonis</name>
    <name type="common">Salmon louse</name>
    <name type="synonym">Caligus salmonis</name>
    <dbReference type="NCBI Taxonomy" id="72036"/>
    <lineage>
        <taxon>Eukaryota</taxon>
        <taxon>Metazoa</taxon>
        <taxon>Ecdysozoa</taxon>
        <taxon>Arthropoda</taxon>
        <taxon>Crustacea</taxon>
        <taxon>Multicrustacea</taxon>
        <taxon>Hexanauplia</taxon>
        <taxon>Copepoda</taxon>
        <taxon>Siphonostomatoida</taxon>
        <taxon>Caligidae</taxon>
        <taxon>Lepeophtheirus</taxon>
    </lineage>
</organism>
<keyword evidence="5" id="KW-0443">Lipid metabolism</keyword>
<dbReference type="EMBL" id="HG994584">
    <property type="protein sequence ID" value="CAF2947133.1"/>
    <property type="molecule type" value="Genomic_DNA"/>
</dbReference>
<feature type="region of interest" description="Disordered" evidence="7">
    <location>
        <begin position="341"/>
        <end position="388"/>
    </location>
</feature>
<keyword evidence="9" id="KW-0378">Hydrolase</keyword>
<comment type="subcellular location">
    <subcellularLocation>
        <location evidence="2">Cytoplasm</location>
    </subcellularLocation>
    <subcellularLocation>
        <location evidence="1">Nucleus</location>
    </subcellularLocation>
</comment>
<feature type="region of interest" description="Disordered" evidence="7">
    <location>
        <begin position="292"/>
        <end position="322"/>
    </location>
</feature>
<evidence type="ECO:0000256" key="4">
    <source>
        <dbReference type="ARBA" id="ARBA00022963"/>
    </source>
</evidence>
<dbReference type="Pfam" id="PF03517">
    <property type="entry name" value="Voldacs"/>
    <property type="match status" value="1"/>
</dbReference>
<keyword evidence="6" id="KW-0539">Nucleus</keyword>
<dbReference type="Gene3D" id="3.40.50.1820">
    <property type="entry name" value="alpha/beta hydrolase"/>
    <property type="match status" value="1"/>
</dbReference>
<proteinExistence type="predicted"/>
<accession>A0A7R8CVW6</accession>
<dbReference type="GO" id="GO:0005634">
    <property type="term" value="C:nucleus"/>
    <property type="evidence" value="ECO:0007669"/>
    <property type="project" value="UniProtKB-SubCell"/>
</dbReference>
<dbReference type="PANTHER" id="PTHR11005">
    <property type="entry name" value="LYSOSOMAL ACID LIPASE-RELATED"/>
    <property type="match status" value="1"/>
</dbReference>
<protein>
    <submittedName>
        <fullName evidence="9">LIPA</fullName>
        <ecNumber evidence="9">3.1.1.13</ecNumber>
    </submittedName>
</protein>
<dbReference type="InterPro" id="IPR039924">
    <property type="entry name" value="ICln/Lot5/Saf5"/>
</dbReference>
<dbReference type="InterPro" id="IPR029058">
    <property type="entry name" value="AB_hydrolase_fold"/>
</dbReference>
<name>A0A7R8CVW6_LEPSM</name>
<evidence type="ECO:0000256" key="2">
    <source>
        <dbReference type="ARBA" id="ARBA00004496"/>
    </source>
</evidence>
<evidence type="ECO:0000259" key="8">
    <source>
        <dbReference type="Pfam" id="PF00561"/>
    </source>
</evidence>
<gene>
    <name evidence="9" type="ORF">LSAA_10175</name>
</gene>
<keyword evidence="4" id="KW-0442">Lipid degradation</keyword>
<evidence type="ECO:0000256" key="7">
    <source>
        <dbReference type="SAM" id="MobiDB-lite"/>
    </source>
</evidence>
<dbReference type="AlphaFoldDB" id="A0A7R8CVW6"/>
<dbReference type="Proteomes" id="UP000675881">
    <property type="component" value="Chromosome 5"/>
</dbReference>
<dbReference type="OrthoDB" id="9974421at2759"/>
<dbReference type="GO" id="GO:0016042">
    <property type="term" value="P:lipid catabolic process"/>
    <property type="evidence" value="ECO:0007669"/>
    <property type="project" value="UniProtKB-KW"/>
</dbReference>
<dbReference type="InterPro" id="IPR000073">
    <property type="entry name" value="AB_hydrolase_1"/>
</dbReference>
<dbReference type="GO" id="GO:0004771">
    <property type="term" value="F:sterol ester esterase activity"/>
    <property type="evidence" value="ECO:0007669"/>
    <property type="project" value="UniProtKB-EC"/>
</dbReference>
<dbReference type="SUPFAM" id="SSF53474">
    <property type="entry name" value="alpha/beta-Hydrolases"/>
    <property type="match status" value="1"/>
</dbReference>
<dbReference type="Pfam" id="PF00561">
    <property type="entry name" value="Abhydrolase_1"/>
    <property type="match status" value="1"/>
</dbReference>
<dbReference type="EC" id="3.1.1.13" evidence="9"/>
<feature type="compositionally biased region" description="Acidic residues" evidence="7">
    <location>
        <begin position="301"/>
        <end position="311"/>
    </location>
</feature>
<keyword evidence="10" id="KW-1185">Reference proteome</keyword>
<reference evidence="9" key="1">
    <citation type="submission" date="2021-02" db="EMBL/GenBank/DDBJ databases">
        <authorList>
            <person name="Bekaert M."/>
        </authorList>
    </citation>
    <scope>NUCLEOTIDE SEQUENCE</scope>
    <source>
        <strain evidence="9">IoA-00</strain>
    </source>
</reference>
<evidence type="ECO:0000256" key="5">
    <source>
        <dbReference type="ARBA" id="ARBA00023098"/>
    </source>
</evidence>
<keyword evidence="3" id="KW-0963">Cytoplasm</keyword>
<evidence type="ECO:0000313" key="9">
    <source>
        <dbReference type="EMBL" id="CAF2947133.1"/>
    </source>
</evidence>
<evidence type="ECO:0000256" key="1">
    <source>
        <dbReference type="ARBA" id="ARBA00004123"/>
    </source>
</evidence>
<feature type="domain" description="AB hydrolase-1" evidence="8">
    <location>
        <begin position="10"/>
        <end position="111"/>
    </location>
</feature>
<dbReference type="GO" id="GO:0005737">
    <property type="term" value="C:cytoplasm"/>
    <property type="evidence" value="ECO:0007669"/>
    <property type="project" value="UniProtKB-SubCell"/>
</dbReference>
<feature type="compositionally biased region" description="Acidic residues" evidence="7">
    <location>
        <begin position="348"/>
        <end position="388"/>
    </location>
</feature>